<proteinExistence type="predicted"/>
<protein>
    <submittedName>
        <fullName evidence="1">Uncharacterized protein</fullName>
    </submittedName>
</protein>
<evidence type="ECO:0000313" key="2">
    <source>
        <dbReference type="Proteomes" id="UP000019374"/>
    </source>
</evidence>
<reference evidence="1 2" key="1">
    <citation type="journal article" date="2013" name="Chin. Sci. Bull.">
        <title>Genome survey uncovers the secrets of sex and lifestyle in caterpillar fungus.</title>
        <authorList>
            <person name="Hu X."/>
            <person name="Zhang Y."/>
            <person name="Xiao G."/>
            <person name="Zheng P."/>
            <person name="Xia Y."/>
            <person name="Zhang X."/>
            <person name="St Leger R.J."/>
            <person name="Liu X."/>
            <person name="Wang C."/>
        </authorList>
    </citation>
    <scope>NUCLEOTIDE SEQUENCE [LARGE SCALE GENOMIC DNA]</scope>
    <source>
        <strain evidence="2">Co18 / CGMCC 3.14243</strain>
        <tissue evidence="1">Fruit-body</tissue>
    </source>
</reference>
<dbReference type="OrthoDB" id="5332316at2759"/>
<gene>
    <name evidence="1" type="ORF">OCS_06540</name>
</gene>
<dbReference type="AlphaFoldDB" id="T5A7H4"/>
<dbReference type="HOGENOM" id="CLU_045435_1_0_1"/>
<name>T5A7H4_OPHSC</name>
<dbReference type="eggNOG" id="ENOG502SPB4">
    <property type="taxonomic scope" value="Eukaryota"/>
</dbReference>
<sequence>MPPRAPATLRSKASSLLTSWIPRRPLSSMPWRRQQGDVAPDDDEGWAASAEWPLLKTRTRARQCHVSEPGFSTAADADADVSLAQPSPLGQALADLGHEADDGVKAKTDPRLMLVLHGLSPNLNPSDFYRLGSDQDWSWQRVIKKVQQQRHRDTLEPLGCYQVSFDSAAAAAAYRDTLDRLHRLSRHKLLSPTGLWESCVPLFLRSPTAVSPAAELAGFTLVAASQPAVNFERKRVKGKQPWSTRLLARVAPFAGPGERPPVVLLHVYPPTLDAPVLSRFIEADGAARGCPWRVSNIKHLEAGLETPSHLPRTTSTVAKHFRTLEKQKSRFVVVCATDAEARRFHRRWNQLTLTTGQGSTVSRNLVHASIIKW</sequence>
<accession>T5A7H4</accession>
<organism evidence="1 2">
    <name type="scientific">Ophiocordyceps sinensis (strain Co18 / CGMCC 3.14243)</name>
    <name type="common">Yarsagumba caterpillar fungus</name>
    <name type="synonym">Hirsutella sinensis</name>
    <dbReference type="NCBI Taxonomy" id="911162"/>
    <lineage>
        <taxon>Eukaryota</taxon>
        <taxon>Fungi</taxon>
        <taxon>Dikarya</taxon>
        <taxon>Ascomycota</taxon>
        <taxon>Pezizomycotina</taxon>
        <taxon>Sordariomycetes</taxon>
        <taxon>Hypocreomycetidae</taxon>
        <taxon>Hypocreales</taxon>
        <taxon>Ophiocordycipitaceae</taxon>
        <taxon>Ophiocordyceps</taxon>
    </lineage>
</organism>
<evidence type="ECO:0000313" key="1">
    <source>
        <dbReference type="EMBL" id="EQK97747.1"/>
    </source>
</evidence>
<dbReference type="EMBL" id="KE656884">
    <property type="protein sequence ID" value="EQK97747.1"/>
    <property type="molecule type" value="Genomic_DNA"/>
</dbReference>
<dbReference type="Proteomes" id="UP000019374">
    <property type="component" value="Unassembled WGS sequence"/>
</dbReference>